<evidence type="ECO:0000313" key="10">
    <source>
        <dbReference type="Proteomes" id="UP000282195"/>
    </source>
</evidence>
<feature type="domain" description="RNA polymerase sigma-70 region 2" evidence="7">
    <location>
        <begin position="40"/>
        <end position="107"/>
    </location>
</feature>
<dbReference type="NCBIfam" id="TIGR02937">
    <property type="entry name" value="sigma70-ECF"/>
    <property type="match status" value="1"/>
</dbReference>
<keyword evidence="4 6" id="KW-0238">DNA-binding</keyword>
<dbReference type="InterPro" id="IPR014284">
    <property type="entry name" value="RNA_pol_sigma-70_dom"/>
</dbReference>
<dbReference type="Proteomes" id="UP000282195">
    <property type="component" value="Plasmid pRCCGE525c"/>
</dbReference>
<evidence type="ECO:0000256" key="3">
    <source>
        <dbReference type="ARBA" id="ARBA00023082"/>
    </source>
</evidence>
<dbReference type="Pfam" id="PF08281">
    <property type="entry name" value="Sigma70_r4_2"/>
    <property type="match status" value="1"/>
</dbReference>
<dbReference type="GO" id="GO:0003677">
    <property type="term" value="F:DNA binding"/>
    <property type="evidence" value="ECO:0007669"/>
    <property type="project" value="UniProtKB-KW"/>
</dbReference>
<evidence type="ECO:0000256" key="5">
    <source>
        <dbReference type="ARBA" id="ARBA00023163"/>
    </source>
</evidence>
<geneLocation type="plasmid" evidence="10">
    <name>prccge525c</name>
</geneLocation>
<dbReference type="AlphaFoldDB" id="A0A387FXL1"/>
<evidence type="ECO:0000256" key="4">
    <source>
        <dbReference type="ARBA" id="ARBA00023125"/>
    </source>
</evidence>
<dbReference type="InterPro" id="IPR000838">
    <property type="entry name" value="RNA_pol_sigma70_ECF_CS"/>
</dbReference>
<accession>A0A387FXL1</accession>
<dbReference type="InterPro" id="IPR036388">
    <property type="entry name" value="WH-like_DNA-bd_sf"/>
</dbReference>
<dbReference type="Pfam" id="PF04542">
    <property type="entry name" value="Sigma70_r2"/>
    <property type="match status" value="1"/>
</dbReference>
<name>A0A387FXL1_9HYPH</name>
<dbReference type="Gene3D" id="1.10.1740.10">
    <property type="match status" value="1"/>
</dbReference>
<dbReference type="PANTHER" id="PTHR43133:SF51">
    <property type="entry name" value="RNA POLYMERASE SIGMA FACTOR"/>
    <property type="match status" value="1"/>
</dbReference>
<dbReference type="OrthoDB" id="9780326at2"/>
<dbReference type="RefSeq" id="WP_120706902.1">
    <property type="nucleotide sequence ID" value="NZ_CP032695.1"/>
</dbReference>
<dbReference type="EMBL" id="CP032695">
    <property type="protein sequence ID" value="AYG61965.1"/>
    <property type="molecule type" value="Genomic_DNA"/>
</dbReference>
<reference evidence="9 10" key="1">
    <citation type="submission" date="2018-10" db="EMBL/GenBank/DDBJ databases">
        <title>Rhizobium etli, R. leguminosarum and a new Rhizobium genospecies from Phaseolus dumosus.</title>
        <authorList>
            <person name="Ramirez-Puebla S.T."/>
            <person name="Rogel-Hernandez M.A."/>
            <person name="Guerrero G."/>
            <person name="Ormeno-Orrillo E."/>
            <person name="Martinez-Romero J.C."/>
            <person name="Negrete-Yankelevich S."/>
            <person name="Martinez-Romero E."/>
        </authorList>
    </citation>
    <scope>NUCLEOTIDE SEQUENCE [LARGE SCALE GENOMIC DNA]</scope>
    <source>
        <strain evidence="9 10">CCGE525</strain>
        <plasmid evidence="10">prccge525c</plasmid>
    </source>
</reference>
<dbReference type="KEGG" id="rjg:CCGE525_24200"/>
<dbReference type="InterPro" id="IPR013325">
    <property type="entry name" value="RNA_pol_sigma_r2"/>
</dbReference>
<dbReference type="CDD" id="cd06171">
    <property type="entry name" value="Sigma70_r4"/>
    <property type="match status" value="1"/>
</dbReference>
<keyword evidence="5 6" id="KW-0804">Transcription</keyword>
<evidence type="ECO:0000259" key="8">
    <source>
        <dbReference type="Pfam" id="PF08281"/>
    </source>
</evidence>
<dbReference type="InterPro" id="IPR039425">
    <property type="entry name" value="RNA_pol_sigma-70-like"/>
</dbReference>
<dbReference type="SUPFAM" id="SSF88946">
    <property type="entry name" value="Sigma2 domain of RNA polymerase sigma factors"/>
    <property type="match status" value="1"/>
</dbReference>
<dbReference type="NCBIfam" id="NF008888">
    <property type="entry name" value="PRK11922.1"/>
    <property type="match status" value="1"/>
</dbReference>
<evidence type="ECO:0000313" key="9">
    <source>
        <dbReference type="EMBL" id="AYG61965.1"/>
    </source>
</evidence>
<protein>
    <recommendedName>
        <fullName evidence="6">RNA polymerase sigma factor</fullName>
    </recommendedName>
</protein>
<evidence type="ECO:0000256" key="6">
    <source>
        <dbReference type="RuleBase" id="RU000716"/>
    </source>
</evidence>
<comment type="similarity">
    <text evidence="1 6">Belongs to the sigma-70 factor family. ECF subfamily.</text>
</comment>
<evidence type="ECO:0000259" key="7">
    <source>
        <dbReference type="Pfam" id="PF04542"/>
    </source>
</evidence>
<gene>
    <name evidence="9" type="ORF">CCGE525_24200</name>
</gene>
<organism evidence="9 10">
    <name type="scientific">Rhizobium jaguaris</name>
    <dbReference type="NCBI Taxonomy" id="1312183"/>
    <lineage>
        <taxon>Bacteria</taxon>
        <taxon>Pseudomonadati</taxon>
        <taxon>Pseudomonadota</taxon>
        <taxon>Alphaproteobacteria</taxon>
        <taxon>Hyphomicrobiales</taxon>
        <taxon>Rhizobiaceae</taxon>
        <taxon>Rhizobium/Agrobacterium group</taxon>
        <taxon>Rhizobium</taxon>
    </lineage>
</organism>
<keyword evidence="3 6" id="KW-0731">Sigma factor</keyword>
<dbReference type="PANTHER" id="PTHR43133">
    <property type="entry name" value="RNA POLYMERASE ECF-TYPE SIGMA FACTO"/>
    <property type="match status" value="1"/>
</dbReference>
<evidence type="ECO:0000256" key="2">
    <source>
        <dbReference type="ARBA" id="ARBA00023015"/>
    </source>
</evidence>
<dbReference type="InterPro" id="IPR013249">
    <property type="entry name" value="RNA_pol_sigma70_r4_t2"/>
</dbReference>
<dbReference type="InterPro" id="IPR013324">
    <property type="entry name" value="RNA_pol_sigma_r3/r4-like"/>
</dbReference>
<evidence type="ECO:0000256" key="1">
    <source>
        <dbReference type="ARBA" id="ARBA00010641"/>
    </source>
</evidence>
<keyword evidence="10" id="KW-1185">Reference proteome</keyword>
<feature type="domain" description="RNA polymerase sigma factor 70 region 4 type 2" evidence="8">
    <location>
        <begin position="144"/>
        <end position="196"/>
    </location>
</feature>
<dbReference type="GO" id="GO:0006352">
    <property type="term" value="P:DNA-templated transcription initiation"/>
    <property type="evidence" value="ECO:0007669"/>
    <property type="project" value="InterPro"/>
</dbReference>
<keyword evidence="2 6" id="KW-0805">Transcription regulation</keyword>
<dbReference type="PROSITE" id="PS01063">
    <property type="entry name" value="SIGMA70_ECF"/>
    <property type="match status" value="1"/>
</dbReference>
<keyword evidence="9" id="KW-0614">Plasmid</keyword>
<sequence>MKATNLVIVAGQPLPDDRTSDAVLIKRATGRDPEAFRTIMRRYNQRLFRIARAIVRDDSVAEDIVQEAYMHAFEHLGSFRADSSLSTWLHRIVMNEALGRLRKASRRLEVALPTHTASADVVPFPNGIATDDPEKTMAQRQILRLVEEATDELPDDFRLVFIARVIEGMSVEETAELLGIKHATVRSRLHRARELLRKHIDDRIGPMLLNAFPFAGWRCERLTTKVMKRLGIED</sequence>
<dbReference type="SUPFAM" id="SSF88659">
    <property type="entry name" value="Sigma3 and sigma4 domains of RNA polymerase sigma factors"/>
    <property type="match status" value="1"/>
</dbReference>
<proteinExistence type="inferred from homology"/>
<dbReference type="Gene3D" id="1.10.10.10">
    <property type="entry name" value="Winged helix-like DNA-binding domain superfamily/Winged helix DNA-binding domain"/>
    <property type="match status" value="1"/>
</dbReference>
<dbReference type="InterPro" id="IPR007627">
    <property type="entry name" value="RNA_pol_sigma70_r2"/>
</dbReference>
<dbReference type="GO" id="GO:0016987">
    <property type="term" value="F:sigma factor activity"/>
    <property type="evidence" value="ECO:0007669"/>
    <property type="project" value="UniProtKB-KW"/>
</dbReference>